<evidence type="ECO:0000256" key="17">
    <source>
        <dbReference type="SAM" id="Phobius"/>
    </source>
</evidence>
<keyword evidence="5 16" id="KW-0769">Symport</keyword>
<feature type="disulfide bond" evidence="15">
    <location>
        <begin position="664"/>
        <end position="672"/>
    </location>
</feature>
<keyword evidence="12" id="KW-0739">Sodium transport</keyword>
<keyword evidence="19" id="KW-1185">Reference proteome</keyword>
<protein>
    <recommendedName>
        <fullName evidence="16">Transporter</fullName>
    </recommendedName>
</protein>
<feature type="transmembrane region" description="Helical" evidence="17">
    <location>
        <begin position="841"/>
        <end position="863"/>
    </location>
</feature>
<evidence type="ECO:0000256" key="2">
    <source>
        <dbReference type="ARBA" id="ARBA00006459"/>
    </source>
</evidence>
<feature type="binding site" evidence="14">
    <location>
        <position position="915"/>
    </location>
    <ligand>
        <name>Na(+)</name>
        <dbReference type="ChEBI" id="CHEBI:29101"/>
        <label>1</label>
    </ligand>
</feature>
<evidence type="ECO:0000256" key="12">
    <source>
        <dbReference type="ARBA" id="ARBA00023201"/>
    </source>
</evidence>
<dbReference type="GO" id="GO:0089718">
    <property type="term" value="P:amino acid import across plasma membrane"/>
    <property type="evidence" value="ECO:0007669"/>
    <property type="project" value="TreeGrafter"/>
</dbReference>
<evidence type="ECO:0000256" key="15">
    <source>
        <dbReference type="PIRSR" id="PIRSR600175-2"/>
    </source>
</evidence>
<feature type="transmembrane region" description="Helical" evidence="17">
    <location>
        <begin position="62"/>
        <end position="94"/>
    </location>
</feature>
<keyword evidence="7 17" id="KW-1133">Transmembrane helix</keyword>
<dbReference type="AlphaFoldDB" id="A0A026W3G2"/>
<feature type="binding site" evidence="14">
    <location>
        <position position="566"/>
    </location>
    <ligand>
        <name>Na(+)</name>
        <dbReference type="ChEBI" id="CHEBI:29101"/>
        <label>1</label>
    </ligand>
</feature>
<evidence type="ECO:0000256" key="4">
    <source>
        <dbReference type="ARBA" id="ARBA00022692"/>
    </source>
</evidence>
<dbReference type="Proteomes" id="UP000053097">
    <property type="component" value="Unassembled WGS sequence"/>
</dbReference>
<comment type="function">
    <text evidence="13">Unusual broad substrate spectrum amino acid:sodium cotransporter that promotes absorption of the D isomers of essential amino acids. Neutral amino acids are the preferred substrates, especially methionine and phenylalanine.</text>
</comment>
<dbReference type="CDD" id="cd10324">
    <property type="entry name" value="SLC6sbd"/>
    <property type="match status" value="2"/>
</dbReference>
<evidence type="ECO:0000256" key="6">
    <source>
        <dbReference type="ARBA" id="ARBA00022970"/>
    </source>
</evidence>
<evidence type="ECO:0000256" key="14">
    <source>
        <dbReference type="PIRSR" id="PIRSR600175-1"/>
    </source>
</evidence>
<proteinExistence type="inferred from homology"/>
<evidence type="ECO:0000313" key="18">
    <source>
        <dbReference type="EMBL" id="EZA49584.1"/>
    </source>
</evidence>
<dbReference type="GO" id="GO:0015179">
    <property type="term" value="F:L-amino acid transmembrane transporter activity"/>
    <property type="evidence" value="ECO:0007669"/>
    <property type="project" value="TreeGrafter"/>
</dbReference>
<comment type="subcellular location">
    <subcellularLocation>
        <location evidence="1">Membrane</location>
        <topology evidence="1">Multi-pass membrane protein</topology>
    </subcellularLocation>
</comment>
<keyword evidence="4 16" id="KW-0812">Transmembrane</keyword>
<dbReference type="SUPFAM" id="SSF161070">
    <property type="entry name" value="SNF-like"/>
    <property type="match status" value="2"/>
</dbReference>
<feature type="transmembrane region" description="Helical" evidence="17">
    <location>
        <begin position="943"/>
        <end position="960"/>
    </location>
</feature>
<dbReference type="PROSITE" id="PS50267">
    <property type="entry name" value="NA_NEUROTRAN_SYMP_3"/>
    <property type="match status" value="2"/>
</dbReference>
<dbReference type="InterPro" id="IPR037272">
    <property type="entry name" value="SNS_sf"/>
</dbReference>
<feature type="transmembrane region" description="Helical" evidence="17">
    <location>
        <begin position="582"/>
        <end position="604"/>
    </location>
</feature>
<dbReference type="OMA" id="CANEWNT"/>
<name>A0A026W3G2_OOCBI</name>
<evidence type="ECO:0000313" key="19">
    <source>
        <dbReference type="Proteomes" id="UP000053097"/>
    </source>
</evidence>
<sequence>MSVGLGNVWRFPFTAYENGGGAFLIPYIFILLIVGKPIYLLEMILGQFSSRSAIKIWDLSPAFRGIGIAQFIIMLALASYYCSLMALTLFYLVASFHSELPWGRCRPEWGDHCVDSLPGNNNDKMNISYVMRNISYSSSAELYFYKEVLHEKDNIDDGIGMPDWRLTIALLVSWLTVFLVVIRGVKSSGKAAYFLAIFPYVVLIVLLVRAVTLNGSVNGILYFITPTWQQLLTPMIWYHAVAQCFFSLTVCFGAVVMFASHNKFHHNVYRDATIVTTLDTFTSLLAGCTIFAILGNLSHELAIEDIGAVVRGGTGLAFISYPEMIAKFTVAPQFFGVVFFAMLFVLGIGSAVGLASAAICIIRDQFPQIRYWHVAAGTCFCEFLIGLIYVTPGGQFMVTFVDYYVTSFIAFLPATFELIAVAWSYGLGNFLNDIEFMLKRRLSIFWRLCWSIVTPGIILIIFLYTIADLKPLKYHDTFYPDSAYGESLKLDIIYSINEKQLGLDNVAFQLDEPRIIKNDRGAYYPDRDSNSILDVQIAESEKKRATWNNSVEFLMSCIAVSVGFGNIWRFPFTAYENGGGAFLIPYVILLFLVGKPFYFLEMIIGQFSSKSSVKVWGMSPGFTGVGWAQFCSTIALATYYSSLMALTLYYLIASFSAELPWATCLKEWGDTCVDSSTKRNHNVDLITAEENVDVLNNLLNSSTQVQSSAELYFSRVVLHEKENIDDGIGLPSWQLTLCLFGSWAAICAVLFQGVKSSGRFSYFLAIFPYIVLVSLLIRAVTLDGAIDGILYFITPKWSKLLEPTVWYAAVTQCFFSLSVCFGSIITYSSHNDFKHNIYRDVLIITSLDTVTSLLAGCTIFGILGNLAYELGVDDISKVVRGGAGLAFVSYPDAIAKFSFLPQLFAVLFFVMMFVLGVGSAVGMVTGIITVINEQFPKLKTWQIVVPACCLGFAIGTVYVTPGGQFILTLVDYYGASFVVFILASFEMTGVIWVYGLENFMDDLIFMLDRKPSIYWRICWFIVTPLILITIFIYTVATLSPVTYGQRSLPASAHAAGWTLLCIGVLQIPLWMLIAMLKKRELPCMQMVKAAFAPVDGWGPQEVQQRKNWKIFKEERARAREKRIQPIWQQMLYVLLNKEPK</sequence>
<dbReference type="GO" id="GO:0005886">
    <property type="term" value="C:plasma membrane"/>
    <property type="evidence" value="ECO:0007669"/>
    <property type="project" value="TreeGrafter"/>
</dbReference>
<dbReference type="PRINTS" id="PR00176">
    <property type="entry name" value="NANEUSMPORT"/>
</dbReference>
<evidence type="ECO:0000256" key="5">
    <source>
        <dbReference type="ARBA" id="ARBA00022847"/>
    </source>
</evidence>
<keyword evidence="8 14" id="KW-0915">Sodium</keyword>
<dbReference type="GO" id="GO:0005283">
    <property type="term" value="F:amino acid:sodium symporter activity"/>
    <property type="evidence" value="ECO:0007669"/>
    <property type="project" value="TreeGrafter"/>
</dbReference>
<feature type="transmembrane region" description="Helical" evidence="17">
    <location>
        <begin position="334"/>
        <end position="359"/>
    </location>
</feature>
<feature type="transmembrane region" description="Helical" evidence="17">
    <location>
        <begin position="903"/>
        <end position="931"/>
    </location>
</feature>
<keyword evidence="3 16" id="KW-0813">Transport</keyword>
<dbReference type="PROSITE" id="PS00754">
    <property type="entry name" value="NA_NEUROTRAN_SYMP_2"/>
    <property type="match status" value="1"/>
</dbReference>
<keyword evidence="6" id="KW-0029">Amino-acid transport</keyword>
<reference evidence="18 19" key="1">
    <citation type="journal article" date="2014" name="Curr. Biol.">
        <title>The genome of the clonal raider ant Cerapachys biroi.</title>
        <authorList>
            <person name="Oxley P.R."/>
            <person name="Ji L."/>
            <person name="Fetter-Pruneda I."/>
            <person name="McKenzie S.K."/>
            <person name="Li C."/>
            <person name="Hu H."/>
            <person name="Zhang G."/>
            <person name="Kronauer D.J."/>
        </authorList>
    </citation>
    <scope>NUCLEOTIDE SEQUENCE [LARGE SCALE GENOMIC DNA]</scope>
</reference>
<feature type="transmembrane region" description="Helical" evidence="17">
    <location>
        <begin position="20"/>
        <end position="41"/>
    </location>
</feature>
<feature type="transmembrane region" description="Helical" evidence="17">
    <location>
        <begin position="805"/>
        <end position="829"/>
    </location>
</feature>
<feature type="transmembrane region" description="Helical" evidence="17">
    <location>
        <begin position="403"/>
        <end position="424"/>
    </location>
</feature>
<evidence type="ECO:0000256" key="9">
    <source>
        <dbReference type="ARBA" id="ARBA00023065"/>
    </source>
</evidence>
<gene>
    <name evidence="18" type="ORF">X777_12129</name>
</gene>
<feature type="transmembrane region" description="Helical" evidence="17">
    <location>
        <begin position="164"/>
        <end position="182"/>
    </location>
</feature>
<feature type="transmembrane region" description="Helical" evidence="17">
    <location>
        <begin position="625"/>
        <end position="652"/>
    </location>
</feature>
<keyword evidence="15" id="KW-1015">Disulfide bond</keyword>
<organism evidence="18 19">
    <name type="scientific">Ooceraea biroi</name>
    <name type="common">Clonal raider ant</name>
    <name type="synonym">Cerapachys biroi</name>
    <dbReference type="NCBI Taxonomy" id="2015173"/>
    <lineage>
        <taxon>Eukaryota</taxon>
        <taxon>Metazoa</taxon>
        <taxon>Ecdysozoa</taxon>
        <taxon>Arthropoda</taxon>
        <taxon>Hexapoda</taxon>
        <taxon>Insecta</taxon>
        <taxon>Pterygota</taxon>
        <taxon>Neoptera</taxon>
        <taxon>Endopterygota</taxon>
        <taxon>Hymenoptera</taxon>
        <taxon>Apocrita</taxon>
        <taxon>Aculeata</taxon>
        <taxon>Formicoidea</taxon>
        <taxon>Formicidae</taxon>
        <taxon>Dorylinae</taxon>
        <taxon>Ooceraea</taxon>
    </lineage>
</organism>
<keyword evidence="11" id="KW-0325">Glycoprotein</keyword>
<feature type="transmembrane region" description="Helical" evidence="17">
    <location>
        <begin position="444"/>
        <end position="466"/>
    </location>
</feature>
<keyword evidence="10 17" id="KW-0472">Membrane</keyword>
<feature type="binding site" evidence="14">
    <location>
        <position position="562"/>
    </location>
    <ligand>
        <name>Na(+)</name>
        <dbReference type="ChEBI" id="CHEBI:29101"/>
        <label>1</label>
    </ligand>
</feature>
<dbReference type="PROSITE" id="PS00610">
    <property type="entry name" value="NA_NEUROTRAN_SYMP_1"/>
    <property type="match status" value="2"/>
</dbReference>
<feature type="transmembrane region" description="Helical" evidence="17">
    <location>
        <begin position="763"/>
        <end position="793"/>
    </location>
</feature>
<dbReference type="GO" id="GO:0046872">
    <property type="term" value="F:metal ion binding"/>
    <property type="evidence" value="ECO:0007669"/>
    <property type="project" value="UniProtKB-KW"/>
</dbReference>
<evidence type="ECO:0000256" key="8">
    <source>
        <dbReference type="ARBA" id="ARBA00023053"/>
    </source>
</evidence>
<evidence type="ECO:0000256" key="13">
    <source>
        <dbReference type="ARBA" id="ARBA00037785"/>
    </source>
</evidence>
<dbReference type="EMBL" id="KK107503">
    <property type="protein sequence ID" value="EZA49584.1"/>
    <property type="molecule type" value="Genomic_DNA"/>
</dbReference>
<feature type="transmembrane region" description="Helical" evidence="17">
    <location>
        <begin position="1056"/>
        <end position="1076"/>
    </location>
</feature>
<feature type="transmembrane region" description="Helical" evidence="17">
    <location>
        <begin position="371"/>
        <end position="391"/>
    </location>
</feature>
<accession>A0A026W3G2</accession>
<feature type="binding site" evidence="14">
    <location>
        <position position="816"/>
    </location>
    <ligand>
        <name>Na(+)</name>
        <dbReference type="ChEBI" id="CHEBI:29101"/>
        <label>1</label>
    </ligand>
</feature>
<dbReference type="NCBIfam" id="NF037979">
    <property type="entry name" value="Na_transp"/>
    <property type="match status" value="1"/>
</dbReference>
<evidence type="ECO:0000256" key="11">
    <source>
        <dbReference type="ARBA" id="ARBA00023180"/>
    </source>
</evidence>
<feature type="binding site" evidence="14">
    <location>
        <position position="919"/>
    </location>
    <ligand>
        <name>Na(+)</name>
        <dbReference type="ChEBI" id="CHEBI:29101"/>
        <label>1</label>
    </ligand>
</feature>
<keyword evidence="14" id="KW-0479">Metal-binding</keyword>
<feature type="transmembrane region" description="Helical" evidence="17">
    <location>
        <begin position="236"/>
        <end position="260"/>
    </location>
</feature>
<evidence type="ECO:0000256" key="7">
    <source>
        <dbReference type="ARBA" id="ARBA00022989"/>
    </source>
</evidence>
<evidence type="ECO:0000256" key="1">
    <source>
        <dbReference type="ARBA" id="ARBA00004141"/>
    </source>
</evidence>
<keyword evidence="9" id="KW-0406">Ion transport</keyword>
<feature type="transmembrane region" description="Helical" evidence="17">
    <location>
        <begin position="1017"/>
        <end position="1036"/>
    </location>
</feature>
<feature type="transmembrane region" description="Helical" evidence="17">
    <location>
        <begin position="272"/>
        <end position="294"/>
    </location>
</feature>
<evidence type="ECO:0000256" key="3">
    <source>
        <dbReference type="ARBA" id="ARBA00022448"/>
    </source>
</evidence>
<dbReference type="OrthoDB" id="6581954at2759"/>
<dbReference type="PANTHER" id="PTHR11616:SF321">
    <property type="entry name" value="SODIUM-DEPENDENT NUTRIENT AMINO ACID TRANSPORTER 1-RELATED"/>
    <property type="match status" value="1"/>
</dbReference>
<feature type="transmembrane region" description="Helical" evidence="17">
    <location>
        <begin position="972"/>
        <end position="996"/>
    </location>
</feature>
<evidence type="ECO:0000256" key="10">
    <source>
        <dbReference type="ARBA" id="ARBA00023136"/>
    </source>
</evidence>
<feature type="transmembrane region" description="Helical" evidence="17">
    <location>
        <begin position="733"/>
        <end position="751"/>
    </location>
</feature>
<dbReference type="PANTHER" id="PTHR11616">
    <property type="entry name" value="SODIUM/CHLORIDE DEPENDENT TRANSPORTER"/>
    <property type="match status" value="1"/>
</dbReference>
<feature type="transmembrane region" description="Helical" evidence="17">
    <location>
        <begin position="194"/>
        <end position="224"/>
    </location>
</feature>
<dbReference type="InterPro" id="IPR000175">
    <property type="entry name" value="Na/ntran_symport"/>
</dbReference>
<comment type="similarity">
    <text evidence="2 16">Belongs to the sodium:neurotransmitter symporter (SNF) (TC 2.A.22) family.</text>
</comment>
<dbReference type="Pfam" id="PF00209">
    <property type="entry name" value="SNF"/>
    <property type="match status" value="2"/>
</dbReference>
<evidence type="ECO:0000256" key="16">
    <source>
        <dbReference type="RuleBase" id="RU003732"/>
    </source>
</evidence>